<dbReference type="AlphaFoldDB" id="A0A0R1GTR2"/>
<comment type="catalytic activity">
    <reaction evidence="12 13">
        <text>DNA(n) + a 2'-deoxyribonucleoside 5'-triphosphate = DNA(n+1) + diphosphate</text>
        <dbReference type="Rhea" id="RHEA:22508"/>
        <dbReference type="Rhea" id="RHEA-COMP:17339"/>
        <dbReference type="Rhea" id="RHEA-COMP:17340"/>
        <dbReference type="ChEBI" id="CHEBI:33019"/>
        <dbReference type="ChEBI" id="CHEBI:61560"/>
        <dbReference type="ChEBI" id="CHEBI:173112"/>
        <dbReference type="EC" id="2.7.7.7"/>
    </reaction>
</comment>
<dbReference type="InterPro" id="IPR050116">
    <property type="entry name" value="DNA_polymerase-Y"/>
</dbReference>
<organism evidence="15 16">
    <name type="scientific">Amylolactobacillus amylotrophicus DSM 20534</name>
    <dbReference type="NCBI Taxonomy" id="1423722"/>
    <lineage>
        <taxon>Bacteria</taxon>
        <taxon>Bacillati</taxon>
        <taxon>Bacillota</taxon>
        <taxon>Bacilli</taxon>
        <taxon>Lactobacillales</taxon>
        <taxon>Lactobacillaceae</taxon>
        <taxon>Amylolactobacillus</taxon>
    </lineage>
</organism>
<sequence>MDLKQMASMDLLPPNDTNRKVIHLDMDAFYASVEERDNPVLKTKALVIAHDPRKHRGHGVITTANYRARKYGVGSAMPAQKALDNIPAKELVFVTPDFVKYRAVSATIHAIMHEVTDIVESVALDEAYLDVTQNKLGKLTTIELAQFLQQEIYRQTHLTCSVGISYNKFLAKLASEYAKPFGRAIILPDVAQAFLATKDVGDFPGIGKKTAVLMHEIGINTGYDLQQKDVRWLIAKFKKAGYYYAQHAHGIDLREVIGQRKRKSVGKERTFEPVIVDRERALPYLQDFTGSIAQILREKHLRSQTIVLKIRSKDFETVTKRTTIKEVTQDEDVIYRAAVSLLDEFPEFLELGIRLLGISTTNFIDDQVEELTLPLFETQ</sequence>
<dbReference type="Gene3D" id="3.30.1490.100">
    <property type="entry name" value="DNA polymerase, Y-family, little finger domain"/>
    <property type="match status" value="1"/>
</dbReference>
<proteinExistence type="inferred from homology"/>
<dbReference type="GO" id="GO:0042276">
    <property type="term" value="P:error-prone translesion synthesis"/>
    <property type="evidence" value="ECO:0007669"/>
    <property type="project" value="TreeGrafter"/>
</dbReference>
<feature type="active site" evidence="13">
    <location>
        <position position="126"/>
    </location>
</feature>
<dbReference type="PANTHER" id="PTHR11076">
    <property type="entry name" value="DNA REPAIR POLYMERASE UMUC / TRANSFERASE FAMILY MEMBER"/>
    <property type="match status" value="1"/>
</dbReference>
<keyword evidence="11 13" id="KW-0234">DNA repair</keyword>
<evidence type="ECO:0000256" key="4">
    <source>
        <dbReference type="ARBA" id="ARBA00022695"/>
    </source>
</evidence>
<accession>A0A0R1GTR2</accession>
<dbReference type="GO" id="GO:0000287">
    <property type="term" value="F:magnesium ion binding"/>
    <property type="evidence" value="ECO:0007669"/>
    <property type="project" value="UniProtKB-UniRule"/>
</dbReference>
<evidence type="ECO:0000256" key="10">
    <source>
        <dbReference type="ARBA" id="ARBA00023125"/>
    </source>
</evidence>
<dbReference type="Pfam" id="PF11799">
    <property type="entry name" value="IMS_C"/>
    <property type="match status" value="1"/>
</dbReference>
<dbReference type="GO" id="GO:0005829">
    <property type="term" value="C:cytosol"/>
    <property type="evidence" value="ECO:0007669"/>
    <property type="project" value="TreeGrafter"/>
</dbReference>
<comment type="cofactor">
    <cofactor evidence="13">
        <name>Mg(2+)</name>
        <dbReference type="ChEBI" id="CHEBI:18420"/>
    </cofactor>
    <text evidence="13">Binds 2 magnesium ions per subunit.</text>
</comment>
<feature type="domain" description="UmuC" evidence="14">
    <location>
        <begin position="21"/>
        <end position="207"/>
    </location>
</feature>
<keyword evidence="4 13" id="KW-0548">Nucleotidyltransferase</keyword>
<dbReference type="PATRIC" id="fig|1423722.3.peg.1316"/>
<dbReference type="NCBIfam" id="NF002677">
    <property type="entry name" value="PRK02406.1"/>
    <property type="match status" value="1"/>
</dbReference>
<keyword evidence="6 13" id="KW-0479">Metal-binding</keyword>
<dbReference type="Pfam" id="PF00817">
    <property type="entry name" value="IMS"/>
    <property type="match status" value="1"/>
</dbReference>
<name>A0A0R1GTR2_9LACO</name>
<evidence type="ECO:0000256" key="9">
    <source>
        <dbReference type="ARBA" id="ARBA00022932"/>
    </source>
</evidence>
<gene>
    <name evidence="13" type="primary">dinB</name>
    <name evidence="15" type="ORF">FC62_GL001291</name>
</gene>
<keyword evidence="10 13" id="KW-0238">DNA-binding</keyword>
<evidence type="ECO:0000256" key="11">
    <source>
        <dbReference type="ARBA" id="ARBA00023204"/>
    </source>
</evidence>
<dbReference type="EC" id="2.7.7.7" evidence="13"/>
<dbReference type="EMBL" id="AZCV01000005">
    <property type="protein sequence ID" value="KRK37413.1"/>
    <property type="molecule type" value="Genomic_DNA"/>
</dbReference>
<dbReference type="GO" id="GO:0003887">
    <property type="term" value="F:DNA-directed DNA polymerase activity"/>
    <property type="evidence" value="ECO:0007669"/>
    <property type="project" value="UniProtKB-UniRule"/>
</dbReference>
<dbReference type="InterPro" id="IPR043128">
    <property type="entry name" value="Rev_trsase/Diguanyl_cyclase"/>
</dbReference>
<keyword evidence="13" id="KW-0963">Cytoplasm</keyword>
<keyword evidence="5 13" id="KW-0235">DNA replication</keyword>
<comment type="caution">
    <text evidence="15">The sequence shown here is derived from an EMBL/GenBank/DDBJ whole genome shotgun (WGS) entry which is preliminary data.</text>
</comment>
<evidence type="ECO:0000256" key="12">
    <source>
        <dbReference type="ARBA" id="ARBA00049244"/>
    </source>
</evidence>
<evidence type="ECO:0000256" key="13">
    <source>
        <dbReference type="HAMAP-Rule" id="MF_01113"/>
    </source>
</evidence>
<dbReference type="Gene3D" id="1.10.150.20">
    <property type="entry name" value="5' to 3' exonuclease, C-terminal subdomain"/>
    <property type="match status" value="1"/>
</dbReference>
<dbReference type="InterPro" id="IPR022880">
    <property type="entry name" value="DNApol_IV"/>
</dbReference>
<keyword evidence="7 13" id="KW-0227">DNA damage</keyword>
<feature type="binding site" evidence="13">
    <location>
        <position position="125"/>
    </location>
    <ligand>
        <name>Mg(2+)</name>
        <dbReference type="ChEBI" id="CHEBI:18420"/>
    </ligand>
</feature>
<dbReference type="InterPro" id="IPR001126">
    <property type="entry name" value="UmuC"/>
</dbReference>
<dbReference type="InterPro" id="IPR043502">
    <property type="entry name" value="DNA/RNA_pol_sf"/>
</dbReference>
<dbReference type="Proteomes" id="UP000050909">
    <property type="component" value="Unassembled WGS sequence"/>
</dbReference>
<evidence type="ECO:0000256" key="3">
    <source>
        <dbReference type="ARBA" id="ARBA00022679"/>
    </source>
</evidence>
<keyword evidence="16" id="KW-1185">Reference proteome</keyword>
<dbReference type="HAMAP" id="MF_01113">
    <property type="entry name" value="DNApol_IV"/>
    <property type="match status" value="1"/>
</dbReference>
<dbReference type="SUPFAM" id="SSF56672">
    <property type="entry name" value="DNA/RNA polymerases"/>
    <property type="match status" value="1"/>
</dbReference>
<evidence type="ECO:0000313" key="16">
    <source>
        <dbReference type="Proteomes" id="UP000050909"/>
    </source>
</evidence>
<dbReference type="GO" id="GO:0006281">
    <property type="term" value="P:DNA repair"/>
    <property type="evidence" value="ECO:0007669"/>
    <property type="project" value="UniProtKB-UniRule"/>
</dbReference>
<dbReference type="GO" id="GO:0009432">
    <property type="term" value="P:SOS response"/>
    <property type="evidence" value="ECO:0007669"/>
    <property type="project" value="TreeGrafter"/>
</dbReference>
<dbReference type="Gene3D" id="3.30.70.270">
    <property type="match status" value="1"/>
</dbReference>
<evidence type="ECO:0000256" key="6">
    <source>
        <dbReference type="ARBA" id="ARBA00022723"/>
    </source>
</evidence>
<reference evidence="15 16" key="1">
    <citation type="journal article" date="2015" name="Genome Announc.">
        <title>Expanding the biotechnology potential of lactobacilli through comparative genomics of 213 strains and associated genera.</title>
        <authorList>
            <person name="Sun Z."/>
            <person name="Harris H.M."/>
            <person name="McCann A."/>
            <person name="Guo C."/>
            <person name="Argimon S."/>
            <person name="Zhang W."/>
            <person name="Yang X."/>
            <person name="Jeffery I.B."/>
            <person name="Cooney J.C."/>
            <person name="Kagawa T.F."/>
            <person name="Liu W."/>
            <person name="Song Y."/>
            <person name="Salvetti E."/>
            <person name="Wrobel A."/>
            <person name="Rasinkangas P."/>
            <person name="Parkhill J."/>
            <person name="Rea M.C."/>
            <person name="O'Sullivan O."/>
            <person name="Ritari J."/>
            <person name="Douillard F.P."/>
            <person name="Paul Ross R."/>
            <person name="Yang R."/>
            <person name="Briner A.E."/>
            <person name="Felis G.E."/>
            <person name="de Vos W.M."/>
            <person name="Barrangou R."/>
            <person name="Klaenhammer T.R."/>
            <person name="Caufield P.W."/>
            <person name="Cui Y."/>
            <person name="Zhang H."/>
            <person name="O'Toole P.W."/>
        </authorList>
    </citation>
    <scope>NUCLEOTIDE SEQUENCE [LARGE SCALE GENOMIC DNA]</scope>
    <source>
        <strain evidence="15 16">DSM 20534</strain>
    </source>
</reference>
<dbReference type="SUPFAM" id="SSF100879">
    <property type="entry name" value="Lesion bypass DNA polymerase (Y-family), little finger domain"/>
    <property type="match status" value="1"/>
</dbReference>
<evidence type="ECO:0000256" key="1">
    <source>
        <dbReference type="ARBA" id="ARBA00010945"/>
    </source>
</evidence>
<evidence type="ECO:0000256" key="8">
    <source>
        <dbReference type="ARBA" id="ARBA00022842"/>
    </source>
</evidence>
<feature type="site" description="Substrate discrimination" evidence="13">
    <location>
        <position position="30"/>
    </location>
</feature>
<comment type="similarity">
    <text evidence="1 13">Belongs to the DNA polymerase type-Y family.</text>
</comment>
<dbReference type="GO" id="GO:0006261">
    <property type="term" value="P:DNA-templated DNA replication"/>
    <property type="evidence" value="ECO:0007669"/>
    <property type="project" value="UniProtKB-UniRule"/>
</dbReference>
<keyword evidence="2 13" id="KW-0515">Mutator protein</keyword>
<dbReference type="PROSITE" id="PS50173">
    <property type="entry name" value="UMUC"/>
    <property type="match status" value="1"/>
</dbReference>
<evidence type="ECO:0000256" key="7">
    <source>
        <dbReference type="ARBA" id="ARBA00022763"/>
    </source>
</evidence>
<comment type="subunit">
    <text evidence="13">Monomer.</text>
</comment>
<dbReference type="InterPro" id="IPR017961">
    <property type="entry name" value="DNA_pol_Y-fam_little_finger"/>
</dbReference>
<dbReference type="PANTHER" id="PTHR11076:SF33">
    <property type="entry name" value="DNA POLYMERASE KAPPA"/>
    <property type="match status" value="1"/>
</dbReference>
<dbReference type="FunFam" id="3.30.1490.100:FF:000004">
    <property type="entry name" value="DNA polymerase IV"/>
    <property type="match status" value="1"/>
</dbReference>
<keyword evidence="3 13" id="KW-0808">Transferase</keyword>
<evidence type="ECO:0000256" key="2">
    <source>
        <dbReference type="ARBA" id="ARBA00022457"/>
    </source>
</evidence>
<feature type="binding site" evidence="13">
    <location>
        <position position="25"/>
    </location>
    <ligand>
        <name>Mg(2+)</name>
        <dbReference type="ChEBI" id="CHEBI:18420"/>
    </ligand>
</feature>
<comment type="subcellular location">
    <subcellularLocation>
        <location evidence="13">Cytoplasm</location>
    </subcellularLocation>
</comment>
<evidence type="ECO:0000256" key="5">
    <source>
        <dbReference type="ARBA" id="ARBA00022705"/>
    </source>
</evidence>
<evidence type="ECO:0000259" key="14">
    <source>
        <dbReference type="PROSITE" id="PS50173"/>
    </source>
</evidence>
<dbReference type="CDD" id="cd03586">
    <property type="entry name" value="PolY_Pol_IV_kappa"/>
    <property type="match status" value="1"/>
</dbReference>
<dbReference type="InterPro" id="IPR036775">
    <property type="entry name" value="DNA_pol_Y-fam_lit_finger_sf"/>
</dbReference>
<protein>
    <recommendedName>
        <fullName evidence="13">DNA polymerase IV</fullName>
        <shortName evidence="13">Pol IV</shortName>
        <ecNumber evidence="13">2.7.7.7</ecNumber>
    </recommendedName>
</protein>
<dbReference type="Gene3D" id="3.40.1170.60">
    <property type="match status" value="1"/>
</dbReference>
<keyword evidence="9 13" id="KW-0239">DNA-directed DNA polymerase</keyword>
<keyword evidence="8 13" id="KW-0460">Magnesium</keyword>
<comment type="function">
    <text evidence="13">Poorly processive, error-prone DNA polymerase involved in untargeted mutagenesis. Copies undamaged DNA at stalled replication forks, which arise in vivo from mismatched or misaligned primer ends. These misaligned primers can be extended by PolIV. Exhibits no 3'-5' exonuclease (proofreading) activity. May be involved in translesional synthesis, in conjunction with the beta clamp from PolIII.</text>
</comment>
<evidence type="ECO:0000313" key="15">
    <source>
        <dbReference type="EMBL" id="KRK37413.1"/>
    </source>
</evidence>
<dbReference type="GO" id="GO:0003684">
    <property type="term" value="F:damaged DNA binding"/>
    <property type="evidence" value="ECO:0007669"/>
    <property type="project" value="InterPro"/>
</dbReference>